<keyword evidence="1" id="KW-0472">Membrane</keyword>
<dbReference type="KEGG" id="hbo:Hbor_22080"/>
<accession>E4NQ26</accession>
<keyword evidence="3" id="KW-1185">Reference proteome</keyword>
<keyword evidence="1" id="KW-0812">Transmembrane</keyword>
<dbReference type="Proteomes" id="UP000006663">
    <property type="component" value="Chromosome"/>
</dbReference>
<dbReference type="EMBL" id="CP001690">
    <property type="protein sequence ID" value="ADQ67771.1"/>
    <property type="molecule type" value="Genomic_DNA"/>
</dbReference>
<reference evidence="2 3" key="1">
    <citation type="journal article" date="2009" name="Stand. Genomic Sci.">
        <title>Complete genome sequence of Halogeometricum borinquense type strain (PR3).</title>
        <authorList>
            <person name="Malfatti S."/>
            <person name="Tindall B.J."/>
            <person name="Schneider S."/>
            <person name="Fahnrich R."/>
            <person name="Lapidus A."/>
            <person name="Labuttii K."/>
            <person name="Copeland A."/>
            <person name="Glavina Del Rio T."/>
            <person name="Nolan M."/>
            <person name="Chen F."/>
            <person name="Lucas S."/>
            <person name="Tice H."/>
            <person name="Cheng J.F."/>
            <person name="Bruce D."/>
            <person name="Goodwin L."/>
            <person name="Pitluck S."/>
            <person name="Anderson I."/>
            <person name="Pati A."/>
            <person name="Ivanova N."/>
            <person name="Mavromatis K."/>
            <person name="Chen A."/>
            <person name="Palaniappan K."/>
            <person name="D'haeseleer P."/>
            <person name="Goker M."/>
            <person name="Bristow J."/>
            <person name="Eisen J.A."/>
            <person name="Markowitz V."/>
            <person name="Hugenholtz P."/>
            <person name="Kyrpides N.C."/>
            <person name="Klenk H.P."/>
            <person name="Chain P."/>
        </authorList>
    </citation>
    <scope>NUCLEOTIDE SEQUENCE [LARGE SCALE GENOMIC DNA]</scope>
    <source>
        <strain evidence="3">ATCC 700274 / DSM 11551 / JCM 10706 / KCTC 4070 / PR3</strain>
    </source>
</reference>
<feature type="transmembrane region" description="Helical" evidence="1">
    <location>
        <begin position="91"/>
        <end position="113"/>
    </location>
</feature>
<proteinExistence type="predicted"/>
<dbReference type="HOGENOM" id="CLU_154324_0_0_2"/>
<protein>
    <submittedName>
        <fullName evidence="2">Uncharacterized protein</fullName>
    </submittedName>
</protein>
<feature type="transmembrane region" description="Helical" evidence="1">
    <location>
        <begin position="133"/>
        <end position="151"/>
    </location>
</feature>
<evidence type="ECO:0000313" key="3">
    <source>
        <dbReference type="Proteomes" id="UP000006663"/>
    </source>
</evidence>
<dbReference type="eggNOG" id="arCOG06265">
    <property type="taxonomic scope" value="Archaea"/>
</dbReference>
<keyword evidence="1" id="KW-1133">Transmembrane helix</keyword>
<feature type="transmembrane region" description="Helical" evidence="1">
    <location>
        <begin position="60"/>
        <end position="84"/>
    </location>
</feature>
<evidence type="ECO:0000256" key="1">
    <source>
        <dbReference type="SAM" id="Phobius"/>
    </source>
</evidence>
<gene>
    <name evidence="2" type="ordered locus">Hbor_22080</name>
</gene>
<dbReference type="STRING" id="469382.Hbor_22080"/>
<sequence>MCGRNVSRTFYFSGARTPDMANDTVAPTVGAVASLLLALVVFAPALLISGSNASVADYYAAGPVGISVVGFFALLGIIIFLAGAQERTEPAIIAGLTLVLGVAMLAFAVIWAFSLDQTLLFSFPSQYAWIANHRWAVIALTAVVPVAAGVYSRRVLS</sequence>
<name>E4NQ26_HALBP</name>
<feature type="transmembrane region" description="Helical" evidence="1">
    <location>
        <begin position="25"/>
        <end position="48"/>
    </location>
</feature>
<dbReference type="Pfam" id="PF24416">
    <property type="entry name" value="DUF7548"/>
    <property type="match status" value="1"/>
</dbReference>
<dbReference type="InterPro" id="IPR055970">
    <property type="entry name" value="DUF7548"/>
</dbReference>
<evidence type="ECO:0000313" key="2">
    <source>
        <dbReference type="EMBL" id="ADQ67771.1"/>
    </source>
</evidence>
<organism evidence="2 3">
    <name type="scientific">Halogeometricum borinquense (strain ATCC 700274 / DSM 11551 / JCM 10706 / KCTC 4070 / PR3)</name>
    <dbReference type="NCBI Taxonomy" id="469382"/>
    <lineage>
        <taxon>Archaea</taxon>
        <taxon>Methanobacteriati</taxon>
        <taxon>Methanobacteriota</taxon>
        <taxon>Stenosarchaea group</taxon>
        <taxon>Halobacteria</taxon>
        <taxon>Halobacteriales</taxon>
        <taxon>Haloferacaceae</taxon>
        <taxon>Halogeometricum</taxon>
    </lineage>
</organism>
<dbReference type="AlphaFoldDB" id="E4NQ26"/>